<feature type="domain" description="Exonuclease" evidence="1">
    <location>
        <begin position="30"/>
        <end position="203"/>
    </location>
</feature>
<organism evidence="2 3">
    <name type="scientific">Aliarcobacter vitoriensis</name>
    <dbReference type="NCBI Taxonomy" id="2011099"/>
    <lineage>
        <taxon>Bacteria</taxon>
        <taxon>Pseudomonadati</taxon>
        <taxon>Campylobacterota</taxon>
        <taxon>Epsilonproteobacteria</taxon>
        <taxon>Campylobacterales</taxon>
        <taxon>Arcobacteraceae</taxon>
        <taxon>Aliarcobacter</taxon>
    </lineage>
</organism>
<dbReference type="InterPro" id="IPR012337">
    <property type="entry name" value="RNaseH-like_sf"/>
</dbReference>
<reference evidence="2 3" key="1">
    <citation type="submission" date="2017-10" db="EMBL/GenBank/DDBJ databases">
        <title>Genomics of the genus Arcobacter.</title>
        <authorList>
            <person name="Perez-Cataluna A."/>
            <person name="Figueras M.J."/>
        </authorList>
    </citation>
    <scope>NUCLEOTIDE SEQUENCE [LARGE SCALE GENOMIC DNA]</scope>
    <source>
        <strain evidence="2 3">CECT 9230</strain>
    </source>
</reference>
<name>A0A366MVM1_9BACT</name>
<comment type="caution">
    <text evidence="2">The sequence shown here is derived from an EMBL/GenBank/DDBJ whole genome shotgun (WGS) entry which is preliminary data.</text>
</comment>
<dbReference type="InterPro" id="IPR013520">
    <property type="entry name" value="Ribonucl_H"/>
</dbReference>
<keyword evidence="3" id="KW-1185">Reference proteome</keyword>
<dbReference type="OrthoDB" id="5497329at2"/>
<dbReference type="PANTHER" id="PTHR30231">
    <property type="entry name" value="DNA POLYMERASE III SUBUNIT EPSILON"/>
    <property type="match status" value="1"/>
</dbReference>
<dbReference type="Gene3D" id="3.30.420.10">
    <property type="entry name" value="Ribonuclease H-like superfamily/Ribonuclease H"/>
    <property type="match status" value="1"/>
</dbReference>
<dbReference type="GO" id="GO:0006259">
    <property type="term" value="P:DNA metabolic process"/>
    <property type="evidence" value="ECO:0007669"/>
    <property type="project" value="UniProtKB-ARBA"/>
</dbReference>
<dbReference type="AlphaFoldDB" id="A0A366MVM1"/>
<accession>A0A366MVM1</accession>
<dbReference type="PANTHER" id="PTHR30231:SF7">
    <property type="entry name" value="BLR4117 PROTEIN"/>
    <property type="match status" value="1"/>
</dbReference>
<dbReference type="RefSeq" id="WP_113893708.1">
    <property type="nucleotide sequence ID" value="NZ_JANJGA010000001.1"/>
</dbReference>
<dbReference type="EMBL" id="PDKB01000005">
    <property type="protein sequence ID" value="RBQ29539.1"/>
    <property type="molecule type" value="Genomic_DNA"/>
</dbReference>
<evidence type="ECO:0000313" key="3">
    <source>
        <dbReference type="Proteomes" id="UP000252669"/>
    </source>
</evidence>
<evidence type="ECO:0000313" key="2">
    <source>
        <dbReference type="EMBL" id="RBQ29539.1"/>
    </source>
</evidence>
<dbReference type="SMART" id="SM00479">
    <property type="entry name" value="EXOIII"/>
    <property type="match status" value="1"/>
</dbReference>
<dbReference type="GO" id="GO:0008408">
    <property type="term" value="F:3'-5' exonuclease activity"/>
    <property type="evidence" value="ECO:0007669"/>
    <property type="project" value="TreeGrafter"/>
</dbReference>
<proteinExistence type="predicted"/>
<protein>
    <submittedName>
        <fullName evidence="2">DNA polymerase III subunit epsilon</fullName>
    </submittedName>
</protein>
<dbReference type="NCBIfam" id="NF006601">
    <property type="entry name" value="PRK09145.1"/>
    <property type="match status" value="1"/>
</dbReference>
<dbReference type="InterPro" id="IPR036397">
    <property type="entry name" value="RNaseH_sf"/>
</dbReference>
<dbReference type="CDD" id="cd06127">
    <property type="entry name" value="DEDDh"/>
    <property type="match status" value="1"/>
</dbReference>
<evidence type="ECO:0000259" key="1">
    <source>
        <dbReference type="SMART" id="SM00479"/>
    </source>
</evidence>
<dbReference type="GO" id="GO:0005829">
    <property type="term" value="C:cytosol"/>
    <property type="evidence" value="ECO:0007669"/>
    <property type="project" value="TreeGrafter"/>
</dbReference>
<sequence length="211" mass="24625">MFKNLIRKWQRKKLLDKKYDFLFDEAPYGEFISLDCETTGLNPKKDEILSIGAVLIKENKVLMRKTFNIFLKPSKNINPESIKVHLLREIDLQNAIEPDDAIYKLLEFIGSRPIVGYYIEFDMSIISKYTKQLIGIKLPNEAIEVSGMYYDIRKSTENYGFIDLKFDTIMKFLDIPVLGKHDALNDAIMTSMIFLKLKEIQKQNNSQKNKL</sequence>
<dbReference type="Proteomes" id="UP000252669">
    <property type="component" value="Unassembled WGS sequence"/>
</dbReference>
<gene>
    <name evidence="2" type="ORF">CRU91_04190</name>
</gene>
<dbReference type="Pfam" id="PF00929">
    <property type="entry name" value="RNase_T"/>
    <property type="match status" value="1"/>
</dbReference>
<dbReference type="GO" id="GO:0003676">
    <property type="term" value="F:nucleic acid binding"/>
    <property type="evidence" value="ECO:0007669"/>
    <property type="project" value="InterPro"/>
</dbReference>
<dbReference type="SUPFAM" id="SSF53098">
    <property type="entry name" value="Ribonuclease H-like"/>
    <property type="match status" value="1"/>
</dbReference>